<evidence type="ECO:0000313" key="2">
    <source>
        <dbReference type="Proteomes" id="UP000698028"/>
    </source>
</evidence>
<dbReference type="EMBL" id="JAHVAH010000001">
    <property type="protein sequence ID" value="MBW0145195.1"/>
    <property type="molecule type" value="Genomic_DNA"/>
</dbReference>
<dbReference type="Proteomes" id="UP000698028">
    <property type="component" value="Unassembled WGS sequence"/>
</dbReference>
<keyword evidence="2" id="KW-1185">Reference proteome</keyword>
<dbReference type="RefSeq" id="WP_218633120.1">
    <property type="nucleotide sequence ID" value="NZ_JAHVAH010000001.1"/>
</dbReference>
<gene>
    <name evidence="1" type="ORF">KTQ36_07790</name>
</gene>
<comment type="caution">
    <text evidence="1">The sequence shown here is derived from an EMBL/GenBank/DDBJ whole genome shotgun (WGS) entry which is preliminary data.</text>
</comment>
<reference evidence="1 2" key="1">
    <citation type="submission" date="2021-07" db="EMBL/GenBank/DDBJ databases">
        <title>The draft genome sequence of Sphingomicrobium sp. B8.</title>
        <authorList>
            <person name="Mu L."/>
        </authorList>
    </citation>
    <scope>NUCLEOTIDE SEQUENCE [LARGE SCALE GENOMIC DNA]</scope>
    <source>
        <strain evidence="1 2">B8</strain>
    </source>
</reference>
<evidence type="ECO:0000313" key="1">
    <source>
        <dbReference type="EMBL" id="MBW0145195.1"/>
    </source>
</evidence>
<organism evidence="1 2">
    <name type="scientific">Sphingomicrobium clamense</name>
    <dbReference type="NCBI Taxonomy" id="2851013"/>
    <lineage>
        <taxon>Bacteria</taxon>
        <taxon>Pseudomonadati</taxon>
        <taxon>Pseudomonadota</taxon>
        <taxon>Alphaproteobacteria</taxon>
        <taxon>Sphingomonadales</taxon>
        <taxon>Sphingomonadaceae</taxon>
        <taxon>Sphingomicrobium</taxon>
    </lineage>
</organism>
<sequence>MTMLMPALFFLATGAALVWGLFEMVHANSDKMRAAWAGDSLASHGVGDQTVVSVRWKSRGEARKTVVMATSRLGWRAAA</sequence>
<protein>
    <submittedName>
        <fullName evidence="1">Uncharacterized protein</fullName>
    </submittedName>
</protein>
<name>A0ABS6V6K7_9SPHN</name>
<proteinExistence type="predicted"/>
<accession>A0ABS6V6K7</accession>